<dbReference type="InterPro" id="IPR044822">
    <property type="entry name" value="Myb_DNA-bind_4"/>
</dbReference>
<dbReference type="PANTHER" id="PTHR47595">
    <property type="entry name" value="HEAT SHOCK 70 KDA PROTEIN 14"/>
    <property type="match status" value="1"/>
</dbReference>
<evidence type="ECO:0000256" key="1">
    <source>
        <dbReference type="SAM" id="MobiDB-lite"/>
    </source>
</evidence>
<evidence type="ECO:0000313" key="4">
    <source>
        <dbReference type="RefSeq" id="XP_022310770.1"/>
    </source>
</evidence>
<sequence length="298" mass="33867">MATSSDNRPTNKVSFTTDSGKTVVLELDDETLKNLQNNDPKTINFVLKLVADLEEEELGESRMEEPKPRGETDASLCSWTKERSKLLLNEYKERYSQFNSPTQKKKALWTEICQVINAETQSTFNSQQVEGRFKTMLSSYRKYKDAIKRTGSERKEYEFASEMDEVFGNCHSTNPTFVVESSSTSTSNPKTQKSRAKEPSPSSSSDSTDNNEESSSSKDNNKQTDVGKSGGRKRKHPTTGASQLIDFLRYYTEKREEEDKKKEEEDRQRAETMHKEQMKMLSGLTNILGRLADAAAKK</sequence>
<gene>
    <name evidence="5" type="primary">LOC111116611</name>
    <name evidence="4" type="synonym">LOC111116078</name>
</gene>
<keyword evidence="3" id="KW-1185">Reference proteome</keyword>
<evidence type="ECO:0000313" key="3">
    <source>
        <dbReference type="Proteomes" id="UP000694844"/>
    </source>
</evidence>
<feature type="domain" description="Myb/SANT-like DNA-binding" evidence="2">
    <location>
        <begin position="78"/>
        <end position="166"/>
    </location>
</feature>
<dbReference type="KEGG" id="cvn:111116611"/>
<proteinExistence type="predicted"/>
<dbReference type="Pfam" id="PF13837">
    <property type="entry name" value="Myb_DNA-bind_4"/>
    <property type="match status" value="1"/>
</dbReference>
<dbReference type="PANTHER" id="PTHR47595:SF1">
    <property type="entry name" value="MYB_SANT-LIKE DNA-BINDING DOMAIN-CONTAINING PROTEIN"/>
    <property type="match status" value="1"/>
</dbReference>
<evidence type="ECO:0000259" key="2">
    <source>
        <dbReference type="Pfam" id="PF13837"/>
    </source>
</evidence>
<feature type="region of interest" description="Disordered" evidence="1">
    <location>
        <begin position="178"/>
        <end position="274"/>
    </location>
</feature>
<reference evidence="4 5" key="1">
    <citation type="submission" date="2025-04" db="UniProtKB">
        <authorList>
            <consortium name="RefSeq"/>
        </authorList>
    </citation>
    <scope>IDENTIFICATION</scope>
    <source>
        <tissue evidence="4 5">Whole sample</tissue>
    </source>
</reference>
<dbReference type="RefSeq" id="XP_022311320.1">
    <property type="nucleotide sequence ID" value="XM_022455612.1"/>
</dbReference>
<dbReference type="Proteomes" id="UP000694844">
    <property type="component" value="Chromosome 10"/>
</dbReference>
<dbReference type="Proteomes" id="UP000694844">
    <property type="component" value="Chromosome 9"/>
</dbReference>
<evidence type="ECO:0000313" key="5">
    <source>
        <dbReference type="RefSeq" id="XP_022311320.1"/>
    </source>
</evidence>
<dbReference type="AlphaFoldDB" id="A0A8B8C6T7"/>
<dbReference type="GeneID" id="111116611"/>
<dbReference type="KEGG" id="cvn:111116078"/>
<dbReference type="OrthoDB" id="6156127at2759"/>
<protein>
    <submittedName>
        <fullName evidence="4">Uncharacterized protein LOC111116078</fullName>
    </submittedName>
    <submittedName>
        <fullName evidence="5">Uncharacterized protein LOC111116611</fullName>
    </submittedName>
</protein>
<accession>A0A8B8C6T7</accession>
<feature type="compositionally biased region" description="Basic and acidic residues" evidence="1">
    <location>
        <begin position="251"/>
        <end position="274"/>
    </location>
</feature>
<organism evidence="3 5">
    <name type="scientific">Crassostrea virginica</name>
    <name type="common">Eastern oyster</name>
    <dbReference type="NCBI Taxonomy" id="6565"/>
    <lineage>
        <taxon>Eukaryota</taxon>
        <taxon>Metazoa</taxon>
        <taxon>Spiralia</taxon>
        <taxon>Lophotrochozoa</taxon>
        <taxon>Mollusca</taxon>
        <taxon>Bivalvia</taxon>
        <taxon>Autobranchia</taxon>
        <taxon>Pteriomorphia</taxon>
        <taxon>Ostreida</taxon>
        <taxon>Ostreoidea</taxon>
        <taxon>Ostreidae</taxon>
        <taxon>Crassostrea</taxon>
    </lineage>
</organism>
<dbReference type="RefSeq" id="XP_022310770.1">
    <property type="nucleotide sequence ID" value="XM_022455062.1"/>
</dbReference>
<name>A0A8B8C6T7_CRAVI</name>
<feature type="compositionally biased region" description="Low complexity" evidence="1">
    <location>
        <begin position="199"/>
        <end position="214"/>
    </location>
</feature>
<dbReference type="Gene3D" id="1.10.10.60">
    <property type="entry name" value="Homeodomain-like"/>
    <property type="match status" value="1"/>
</dbReference>